<reference evidence="3" key="1">
    <citation type="submission" date="2023-07" db="EMBL/GenBank/DDBJ databases">
        <title>30 novel species of actinomycetes from the DSMZ collection.</title>
        <authorList>
            <person name="Nouioui I."/>
        </authorList>
    </citation>
    <scope>NUCLEOTIDE SEQUENCE [LARGE SCALE GENOMIC DNA]</scope>
    <source>
        <strain evidence="3">DSM 44399</strain>
    </source>
</reference>
<evidence type="ECO:0000313" key="3">
    <source>
        <dbReference type="Proteomes" id="UP001183176"/>
    </source>
</evidence>
<sequence length="166" mass="18198">MDINEAVAAGTARARAHDAGELLTLQLAAWVREGREARRIDIPPLLEELSDVAAQLADPALTIWVYRDSTARMIATVRTSLLSPTTAFLGRLGVVPDRSGEGIGGAMLRLAESRVPAAVTRMELITGVRSVSNHRFYQNRGYQFIPLVRPDDGQPVVRLAKELNRQ</sequence>
<dbReference type="RefSeq" id="WP_311424070.1">
    <property type="nucleotide sequence ID" value="NZ_JAVREH010000024.1"/>
</dbReference>
<accession>A0ABU2JD59</accession>
<protein>
    <submittedName>
        <fullName evidence="2">GNAT family N-acetyltransferase</fullName>
    </submittedName>
</protein>
<gene>
    <name evidence="2" type="ORF">RM423_16125</name>
</gene>
<dbReference type="Pfam" id="PF00583">
    <property type="entry name" value="Acetyltransf_1"/>
    <property type="match status" value="1"/>
</dbReference>
<dbReference type="PROSITE" id="PS51186">
    <property type="entry name" value="GNAT"/>
    <property type="match status" value="1"/>
</dbReference>
<proteinExistence type="predicted"/>
<dbReference type="EMBL" id="JAVREH010000024">
    <property type="protein sequence ID" value="MDT0262923.1"/>
    <property type="molecule type" value="Genomic_DNA"/>
</dbReference>
<feature type="domain" description="N-acetyltransferase" evidence="1">
    <location>
        <begin position="14"/>
        <end position="164"/>
    </location>
</feature>
<dbReference type="InterPro" id="IPR016181">
    <property type="entry name" value="Acyl_CoA_acyltransferase"/>
</dbReference>
<dbReference type="InterPro" id="IPR000182">
    <property type="entry name" value="GNAT_dom"/>
</dbReference>
<evidence type="ECO:0000313" key="2">
    <source>
        <dbReference type="EMBL" id="MDT0262923.1"/>
    </source>
</evidence>
<comment type="caution">
    <text evidence="2">The sequence shown here is derived from an EMBL/GenBank/DDBJ whole genome shotgun (WGS) entry which is preliminary data.</text>
</comment>
<organism evidence="2 3">
    <name type="scientific">Jatrophihabitans lederbergiae</name>
    <dbReference type="NCBI Taxonomy" id="3075547"/>
    <lineage>
        <taxon>Bacteria</taxon>
        <taxon>Bacillati</taxon>
        <taxon>Actinomycetota</taxon>
        <taxon>Actinomycetes</taxon>
        <taxon>Jatrophihabitantales</taxon>
        <taxon>Jatrophihabitantaceae</taxon>
        <taxon>Jatrophihabitans</taxon>
    </lineage>
</organism>
<keyword evidence="3" id="KW-1185">Reference proteome</keyword>
<dbReference type="SUPFAM" id="SSF55729">
    <property type="entry name" value="Acyl-CoA N-acyltransferases (Nat)"/>
    <property type="match status" value="1"/>
</dbReference>
<dbReference type="Proteomes" id="UP001183176">
    <property type="component" value="Unassembled WGS sequence"/>
</dbReference>
<name>A0ABU2JD59_9ACTN</name>
<evidence type="ECO:0000259" key="1">
    <source>
        <dbReference type="PROSITE" id="PS51186"/>
    </source>
</evidence>
<dbReference type="Gene3D" id="3.40.630.30">
    <property type="match status" value="1"/>
</dbReference>